<dbReference type="AlphaFoldDB" id="W7X4T6"/>
<accession>W7X4T6</accession>
<proteinExistence type="predicted"/>
<dbReference type="EMBL" id="GG662699">
    <property type="protein sequence ID" value="EWS74335.1"/>
    <property type="molecule type" value="Genomic_DNA"/>
</dbReference>
<evidence type="ECO:0000313" key="3">
    <source>
        <dbReference type="Proteomes" id="UP000009168"/>
    </source>
</evidence>
<gene>
    <name evidence="2" type="ORF">TTHERM_000126959</name>
</gene>
<evidence type="ECO:0000313" key="2">
    <source>
        <dbReference type="EMBL" id="EWS74335.1"/>
    </source>
</evidence>
<protein>
    <submittedName>
        <fullName evidence="2">Transmembrane protein, putative</fullName>
    </submittedName>
</protein>
<sequence length="139" mass="16701">MQDLINICQNLLFVFIKKENYLHLICQVEQIGLQNVFNGIFNFIMFVLGLFLYPFTFIYRKCSQILNKIYINSLETILSFLVAYLFCIKILVRINIYFFLISLRRQILFSLITDCIYNKVSCVYESQREKYLVIYVKIK</sequence>
<keyword evidence="1" id="KW-1133">Transmembrane helix</keyword>
<feature type="transmembrane region" description="Helical" evidence="1">
    <location>
        <begin position="40"/>
        <end position="59"/>
    </location>
</feature>
<feature type="transmembrane region" description="Helical" evidence="1">
    <location>
        <begin position="80"/>
        <end position="100"/>
    </location>
</feature>
<keyword evidence="1" id="KW-0472">Membrane</keyword>
<dbReference type="GeneID" id="24437393"/>
<dbReference type="KEGG" id="tet:TTHERM_000126959"/>
<reference evidence="3" key="1">
    <citation type="journal article" date="2006" name="PLoS Biol.">
        <title>Macronuclear genome sequence of the ciliate Tetrahymena thermophila, a model eukaryote.</title>
        <authorList>
            <person name="Eisen J.A."/>
            <person name="Coyne R.S."/>
            <person name="Wu M."/>
            <person name="Wu D."/>
            <person name="Thiagarajan M."/>
            <person name="Wortman J.R."/>
            <person name="Badger J.H."/>
            <person name="Ren Q."/>
            <person name="Amedeo P."/>
            <person name="Jones K.M."/>
            <person name="Tallon L.J."/>
            <person name="Delcher A.L."/>
            <person name="Salzberg S.L."/>
            <person name="Silva J.C."/>
            <person name="Haas B.J."/>
            <person name="Majoros W.H."/>
            <person name="Farzad M."/>
            <person name="Carlton J.M."/>
            <person name="Smith R.K. Jr."/>
            <person name="Garg J."/>
            <person name="Pearlman R.E."/>
            <person name="Karrer K.M."/>
            <person name="Sun L."/>
            <person name="Manning G."/>
            <person name="Elde N.C."/>
            <person name="Turkewitz A.P."/>
            <person name="Asai D.J."/>
            <person name="Wilkes D.E."/>
            <person name="Wang Y."/>
            <person name="Cai H."/>
            <person name="Collins K."/>
            <person name="Stewart B.A."/>
            <person name="Lee S.R."/>
            <person name="Wilamowska K."/>
            <person name="Weinberg Z."/>
            <person name="Ruzzo W.L."/>
            <person name="Wloga D."/>
            <person name="Gaertig J."/>
            <person name="Frankel J."/>
            <person name="Tsao C.-C."/>
            <person name="Gorovsky M.A."/>
            <person name="Keeling P.J."/>
            <person name="Waller R.F."/>
            <person name="Patron N.J."/>
            <person name="Cherry J.M."/>
            <person name="Stover N.A."/>
            <person name="Krieger C.J."/>
            <person name="del Toro C."/>
            <person name="Ryder H.F."/>
            <person name="Williamson S.C."/>
            <person name="Barbeau R.A."/>
            <person name="Hamilton E.P."/>
            <person name="Orias E."/>
        </authorList>
    </citation>
    <scope>NUCLEOTIDE SEQUENCE [LARGE SCALE GENOMIC DNA]</scope>
    <source>
        <strain evidence="3">SB210</strain>
    </source>
</reference>
<keyword evidence="1 2" id="KW-0812">Transmembrane</keyword>
<organism evidence="2 3">
    <name type="scientific">Tetrahymena thermophila (strain SB210)</name>
    <dbReference type="NCBI Taxonomy" id="312017"/>
    <lineage>
        <taxon>Eukaryota</taxon>
        <taxon>Sar</taxon>
        <taxon>Alveolata</taxon>
        <taxon>Ciliophora</taxon>
        <taxon>Intramacronucleata</taxon>
        <taxon>Oligohymenophorea</taxon>
        <taxon>Hymenostomatida</taxon>
        <taxon>Tetrahymenina</taxon>
        <taxon>Tetrahymenidae</taxon>
        <taxon>Tetrahymena</taxon>
    </lineage>
</organism>
<dbReference type="RefSeq" id="XP_012653156.1">
    <property type="nucleotide sequence ID" value="XM_012797702.1"/>
</dbReference>
<name>W7X4T6_TETTS</name>
<dbReference type="InParanoid" id="W7X4T6"/>
<evidence type="ECO:0000256" key="1">
    <source>
        <dbReference type="SAM" id="Phobius"/>
    </source>
</evidence>
<keyword evidence="3" id="KW-1185">Reference proteome</keyword>
<dbReference type="Proteomes" id="UP000009168">
    <property type="component" value="Unassembled WGS sequence"/>
</dbReference>